<dbReference type="RefSeq" id="WP_140397893.1">
    <property type="nucleotide sequence ID" value="NZ_JAMDLV010000048.1"/>
</dbReference>
<dbReference type="EMBL" id="JAMDLW010000055">
    <property type="protein sequence ID" value="MCY9522880.1"/>
    <property type="molecule type" value="Genomic_DNA"/>
</dbReference>
<accession>A0ABT4DZT8</accession>
<name>A0ABT4DZT8_9BACL</name>
<evidence type="ECO:0000313" key="1">
    <source>
        <dbReference type="EMBL" id="MCY9522880.1"/>
    </source>
</evidence>
<organism evidence="1 2">
    <name type="scientific">Paenibacillus apiarius</name>
    <dbReference type="NCBI Taxonomy" id="46240"/>
    <lineage>
        <taxon>Bacteria</taxon>
        <taxon>Bacillati</taxon>
        <taxon>Bacillota</taxon>
        <taxon>Bacilli</taxon>
        <taxon>Bacillales</taxon>
        <taxon>Paenibacillaceae</taxon>
        <taxon>Paenibacillus</taxon>
    </lineage>
</organism>
<reference evidence="1 2" key="1">
    <citation type="submission" date="2022-05" db="EMBL/GenBank/DDBJ databases">
        <title>Genome Sequencing of Bee-Associated Microbes.</title>
        <authorList>
            <person name="Dunlap C."/>
        </authorList>
    </citation>
    <scope>NUCLEOTIDE SEQUENCE [LARGE SCALE GENOMIC DNA]</scope>
    <source>
        <strain evidence="1 2">NRRL NRS-1438</strain>
    </source>
</reference>
<evidence type="ECO:0000313" key="2">
    <source>
        <dbReference type="Proteomes" id="UP001207626"/>
    </source>
</evidence>
<dbReference type="Proteomes" id="UP001207626">
    <property type="component" value="Unassembled WGS sequence"/>
</dbReference>
<keyword evidence="2" id="KW-1185">Reference proteome</keyword>
<gene>
    <name evidence="1" type="ORF">M5X09_25000</name>
</gene>
<sequence>MRAPSILNVMAEHEGDLEQGINNLAPQTACELGEEHEIRLALEAIRADAERLTR</sequence>
<proteinExistence type="predicted"/>
<protein>
    <submittedName>
        <fullName evidence="1">Uncharacterized protein</fullName>
    </submittedName>
</protein>
<comment type="caution">
    <text evidence="1">The sequence shown here is derived from an EMBL/GenBank/DDBJ whole genome shotgun (WGS) entry which is preliminary data.</text>
</comment>